<dbReference type="AlphaFoldDB" id="V5SGH5"/>
<dbReference type="RefSeq" id="WP_023788548.1">
    <property type="nucleotide sequence ID" value="NC_022997.1"/>
</dbReference>
<dbReference type="Proteomes" id="UP000018542">
    <property type="component" value="Chromosome"/>
</dbReference>
<feature type="domain" description="CinA C-terminal" evidence="1">
    <location>
        <begin position="10"/>
        <end position="164"/>
    </location>
</feature>
<dbReference type="HOGENOM" id="CLU_030805_1_1_5"/>
<reference evidence="2 3" key="1">
    <citation type="journal article" date="2014" name="Genome Announc.">
        <title>Complete Genome Sequence of Hyphomicrobium nitrativorans Strain NL23, a Denitrifying Bacterium Isolated from Biofilm of a Methanol-Fed Denitrification System Treating Seawater at the Montreal Biodome.</title>
        <authorList>
            <person name="Martineau C."/>
            <person name="Villeneuve C."/>
            <person name="Mauffrey F."/>
            <person name="Villemur R."/>
        </authorList>
    </citation>
    <scope>NUCLEOTIDE SEQUENCE [LARGE SCALE GENOMIC DNA]</scope>
    <source>
        <strain evidence="2">NL23</strain>
    </source>
</reference>
<dbReference type="Gene3D" id="3.90.950.20">
    <property type="entry name" value="CinA-like"/>
    <property type="match status" value="1"/>
</dbReference>
<name>V5SGH5_9HYPH</name>
<keyword evidence="3" id="KW-1185">Reference proteome</keyword>
<dbReference type="InterPro" id="IPR008136">
    <property type="entry name" value="CinA_C"/>
</dbReference>
<evidence type="ECO:0000259" key="1">
    <source>
        <dbReference type="Pfam" id="PF02464"/>
    </source>
</evidence>
<dbReference type="EMBL" id="CP006912">
    <property type="protein sequence ID" value="AHB49602.1"/>
    <property type="molecule type" value="Genomic_DNA"/>
</dbReference>
<proteinExistence type="predicted"/>
<sequence length="178" mass="18722">MSPHRNETVETLARRIVERLAKSGLTLTTAESCTGGALACTFATIPGSGEIFQGGFVCYSKRAKERALGVSPVVLGKDTAVSRRVAEMMARGARERMDCDLAVAITGVIGPEADEDGNPVGLVHSAVAARAGNMDHLEQRLEGLAPETLRDEAILGALRLLAAALDRRSLVPRADEGG</sequence>
<dbReference type="PATRIC" id="fig|1029756.8.peg.3384"/>
<dbReference type="SUPFAM" id="SSF142433">
    <property type="entry name" value="CinA-like"/>
    <property type="match status" value="1"/>
</dbReference>
<evidence type="ECO:0000313" key="2">
    <source>
        <dbReference type="EMBL" id="AHB49602.1"/>
    </source>
</evidence>
<dbReference type="OrthoDB" id="9801454at2"/>
<dbReference type="NCBIfam" id="TIGR00199">
    <property type="entry name" value="PncC_domain"/>
    <property type="match status" value="1"/>
</dbReference>
<evidence type="ECO:0000313" key="3">
    <source>
        <dbReference type="Proteomes" id="UP000018542"/>
    </source>
</evidence>
<protein>
    <submittedName>
        <fullName evidence="2">Competence damage-inducible protein A</fullName>
    </submittedName>
</protein>
<dbReference type="STRING" id="1029756.W911_16240"/>
<gene>
    <name evidence="2" type="ORF">W911_16240</name>
</gene>
<accession>V5SGH5</accession>
<dbReference type="KEGG" id="hni:W911_16240"/>
<dbReference type="Pfam" id="PF02464">
    <property type="entry name" value="CinA"/>
    <property type="match status" value="1"/>
</dbReference>
<organism evidence="2 3">
    <name type="scientific">Hyphomicrobium nitrativorans NL23</name>
    <dbReference type="NCBI Taxonomy" id="1029756"/>
    <lineage>
        <taxon>Bacteria</taxon>
        <taxon>Pseudomonadati</taxon>
        <taxon>Pseudomonadota</taxon>
        <taxon>Alphaproteobacteria</taxon>
        <taxon>Hyphomicrobiales</taxon>
        <taxon>Hyphomicrobiaceae</taxon>
        <taxon>Hyphomicrobium</taxon>
    </lineage>
</organism>
<dbReference type="InterPro" id="IPR036653">
    <property type="entry name" value="CinA-like_C"/>
</dbReference>